<dbReference type="OrthoDB" id="5967113at2759"/>
<dbReference type="GO" id="GO:0004930">
    <property type="term" value="F:G protein-coupled receptor activity"/>
    <property type="evidence" value="ECO:0007669"/>
    <property type="project" value="InterPro"/>
</dbReference>
<sequence>MSHLTLNGTRDDRQDMCLARLGATNEDLNSTIAVENSCGVIWDGFNCWGPAIPGSRVFSACPAAKGMDITKQAYRNCDSSGLWLSKDGVPDERGWTNYTPCFTPEILALIKKLYSGSELEAM</sequence>
<evidence type="ECO:0000259" key="1">
    <source>
        <dbReference type="PROSITE" id="PS50227"/>
    </source>
</evidence>
<comment type="caution">
    <text evidence="2">The sequence shown here is derived from an EMBL/GenBank/DDBJ whole genome shotgun (WGS) entry which is preliminary data.</text>
</comment>
<keyword evidence="3" id="KW-1185">Reference proteome</keyword>
<gene>
    <name evidence="2" type="ORF">AFUS01_LOCUS17925</name>
</gene>
<feature type="non-terminal residue" evidence="2">
    <location>
        <position position="122"/>
    </location>
</feature>
<evidence type="ECO:0000313" key="2">
    <source>
        <dbReference type="EMBL" id="CAG7729192.1"/>
    </source>
</evidence>
<dbReference type="SMART" id="SM00008">
    <property type="entry name" value="HormR"/>
    <property type="match status" value="1"/>
</dbReference>
<dbReference type="Pfam" id="PF02793">
    <property type="entry name" value="HRM"/>
    <property type="match status" value="1"/>
</dbReference>
<organism evidence="2 3">
    <name type="scientific">Allacma fusca</name>
    <dbReference type="NCBI Taxonomy" id="39272"/>
    <lineage>
        <taxon>Eukaryota</taxon>
        <taxon>Metazoa</taxon>
        <taxon>Ecdysozoa</taxon>
        <taxon>Arthropoda</taxon>
        <taxon>Hexapoda</taxon>
        <taxon>Collembola</taxon>
        <taxon>Symphypleona</taxon>
        <taxon>Sminthuridae</taxon>
        <taxon>Allacma</taxon>
    </lineage>
</organism>
<dbReference type="PROSITE" id="PS50227">
    <property type="entry name" value="G_PROTEIN_RECEP_F2_3"/>
    <property type="match status" value="1"/>
</dbReference>
<proteinExistence type="predicted"/>
<name>A0A8J2JZ18_9HEXA</name>
<protein>
    <recommendedName>
        <fullName evidence="1">G-protein coupled receptors family 2 profile 1 domain-containing protein</fullName>
    </recommendedName>
</protein>
<feature type="domain" description="G-protein coupled receptors family 2 profile 1" evidence="1">
    <location>
        <begin position="16"/>
        <end position="105"/>
    </location>
</feature>
<dbReference type="AlphaFoldDB" id="A0A8J2JZ18"/>
<dbReference type="EMBL" id="CAJVCH010174928">
    <property type="protein sequence ID" value="CAG7729192.1"/>
    <property type="molecule type" value="Genomic_DNA"/>
</dbReference>
<accession>A0A8J2JZ18</accession>
<dbReference type="InterPro" id="IPR017983">
    <property type="entry name" value="GPCR_2_secretin-like_CS"/>
</dbReference>
<dbReference type="PROSITE" id="PS00649">
    <property type="entry name" value="G_PROTEIN_RECEP_F2_1"/>
    <property type="match status" value="1"/>
</dbReference>
<dbReference type="Proteomes" id="UP000708208">
    <property type="component" value="Unassembled WGS sequence"/>
</dbReference>
<evidence type="ECO:0000313" key="3">
    <source>
        <dbReference type="Proteomes" id="UP000708208"/>
    </source>
</evidence>
<dbReference type="GO" id="GO:0016020">
    <property type="term" value="C:membrane"/>
    <property type="evidence" value="ECO:0007669"/>
    <property type="project" value="InterPro"/>
</dbReference>
<dbReference type="InterPro" id="IPR001879">
    <property type="entry name" value="GPCR_2_extracellular_dom"/>
</dbReference>
<reference evidence="2" key="1">
    <citation type="submission" date="2021-06" db="EMBL/GenBank/DDBJ databases">
        <authorList>
            <person name="Hodson N. C."/>
            <person name="Mongue J. A."/>
            <person name="Jaron S. K."/>
        </authorList>
    </citation>
    <scope>NUCLEOTIDE SEQUENCE</scope>
</reference>